<organism evidence="2 3">
    <name type="scientific">Pseudomonas agarici</name>
    <dbReference type="NCBI Taxonomy" id="46677"/>
    <lineage>
        <taxon>Bacteria</taxon>
        <taxon>Pseudomonadati</taxon>
        <taxon>Pseudomonadota</taxon>
        <taxon>Gammaproteobacteria</taxon>
        <taxon>Pseudomonadales</taxon>
        <taxon>Pseudomonadaceae</taxon>
        <taxon>Pseudomonas</taxon>
    </lineage>
</organism>
<dbReference type="RefSeq" id="WP_060782131.1">
    <property type="nucleotide sequence ID" value="NZ_CP014135.1"/>
</dbReference>
<dbReference type="InterPro" id="IPR046673">
    <property type="entry name" value="ToxA_N"/>
</dbReference>
<dbReference type="KEGG" id="pagb:AWM79_03125"/>
<proteinExistence type="predicted"/>
<accession>A0A0X1SWS5</accession>
<dbReference type="STRING" id="46677.AWM79_03125"/>
<protein>
    <recommendedName>
        <fullName evidence="1">Dermonecrotic toxin N-terminal domain-containing protein</fullName>
    </recommendedName>
</protein>
<reference evidence="3" key="1">
    <citation type="submission" date="2016-01" db="EMBL/GenBank/DDBJ databases">
        <authorList>
            <person name="Storey N.H."/>
            <person name="Neuman B.W."/>
        </authorList>
    </citation>
    <scope>NUCLEOTIDE SEQUENCE [LARGE SCALE GENOMIC DNA]</scope>
    <source>
        <strain evidence="3">NCPPB 2472</strain>
    </source>
</reference>
<dbReference type="Proteomes" id="UP000063229">
    <property type="component" value="Chromosome"/>
</dbReference>
<gene>
    <name evidence="2" type="ORF">AWM79_03125</name>
</gene>
<evidence type="ECO:0000313" key="2">
    <source>
        <dbReference type="EMBL" id="AMB84344.1"/>
    </source>
</evidence>
<evidence type="ECO:0000313" key="3">
    <source>
        <dbReference type="Proteomes" id="UP000063229"/>
    </source>
</evidence>
<sequence>MSIEFPYCFSEVMEPRQAPSERERLLKITQADREWLRAVLLPDHQARQALEKPMLVEKLSFTMRNSKVVDLAGSFLMTARARDSAFLYTPGFGIEHFDSRSQAVDRLTERLNDPELRDELLRFVALRVKASLDFTHSATVLTEVIRGRVFPDRRRSIDDSLEENQDCLQTELLKLPTLRSLLIRALAVEAGQCFAQVSLESVTVISYASGVDDECRLKRCQLSICSLTDVLLKHYKESAWPQNQTREFIAPGYSPGTGDTHHWEAIIEKVSTRLIHHFRRELSNFWNAPMDNGRSRRNFFAEAMGTTFRSELLKQQLSENLSPHDHYWLSGLYPHAPSRLKQIRVRSVSGKTQKASYIEVTHAFQGSNRAVAPDKFFLYISERLKVFDSSESLDESVQRQWVNPHQEILSALPLQARADLMQFHVVPEGERAVSLPLFQNIIETILASQLSNIRYIIERYRQSGGDLNLDAAFDIALDIRAMFDRRLLLPDARGRWSTRLDLLNTEYSHSAPLQAAPATTLGEAKQQLLALETLKTEVLNGLANRPQLMTYAEKVLSGELMAAHRADLTPTNIYINRDTSTHAQQESRQALSSTTLIEHLLERSVGRVGPLSSTIGLGLFSQSPEGSWLPINNLDIATTNEIVTLALKHFLPNFLRQHRSVYASIRERLIEAVSQGLRNEVSQRMFDSSLKQNARELLDIVLDSPDSQRRRSLNGFIPDAFRLTLKRSQLSLPELLFNCFLITERGGLDPHNSGNALLWTPEYGLEIFDSPYSVEIELNRRLIDPVERLPLLKNSAQIRRASEAQPNNHQSEPRIGFELIEQGFLSSCFQSLTDKALDEIAYIASMRLSANNLHNRVQSCLAEHANVEHLDKSIDATRNNALRLSLPAWLATAEHDGQLALAALLDQYRQQAGAAKDIHYDIPDLHSFTQTKLSALLHRDFPGEGLDPDQLTVSTLLPDTKAVSSLNLVTYVLQHADNLKAHATVARANGSDSLPDALTGGYLKSLIKETAIGSQYASLLDSFLSPSEGSRERQTVFSTHLLWQCLERGLTQVLQKRLSNSAYHLIKQVLGMPDGLARTALNGLSIILRPLELVTAGRVAPDLARGLYLIGPSLIEQGPQVLLSTHGEGAVFREYSNEAALLRALSHIGELQKDVLNKLPQAARQYYANTVFTSSQPAVRITNNAIQGNLFARLYNDHLLWLKKKLNFQHMTGESHAWDWVVSLLKTGLYQGAQFMLGRLRLPLVIWQTFSQLKDAYDNAWKGHWKTAMEEFVSVLAQLALAQKGQASALSSTTIADTSSAEAETAVHAPYPRLGWAHPILTKEQIARLHSYEVTDVALNDLSHEASLNIYTHAASNRQYAAVGGRIFQVGQENERWRILTEVEQGPWIKKDTQGQWALDLPGRLLGGGLVSQWRDRLENQRTLRQELEVQAVGMPAIKRLYPDKARKIGQAHELVVTYLKNAEVRLQSLTNDSRLDRQRYAYVKDFFGVSSLSRALRQEIEAMINTLLQAVLDPARSPATSDLYVVGAGKKLDEPCVAFVLTCEAKKRIYLSEKFFEPNLHAYQPIRPRTFNMLLHSMASTLLHEFSHIALDALDISYLNAFYPFHDLIDTSTPAGEERQRWVREIQEESLSHRTPVLKLFRTEDTFSGGWTDVKGKEFERVLTLTGAKELYQARSHFLSDPVKRASVILANADSVALLISHLGRPIESYPLFAGFVP</sequence>
<dbReference type="InterPro" id="IPR024079">
    <property type="entry name" value="MetalloPept_cat_dom_sf"/>
</dbReference>
<feature type="domain" description="Dermonecrotic toxin N-terminal" evidence="1">
    <location>
        <begin position="921"/>
        <end position="1147"/>
    </location>
</feature>
<dbReference type="Gene3D" id="3.40.390.10">
    <property type="entry name" value="Collagenase (Catalytic Domain)"/>
    <property type="match status" value="1"/>
</dbReference>
<dbReference type="Pfam" id="PF20178">
    <property type="entry name" value="ToxA_N"/>
    <property type="match status" value="1"/>
</dbReference>
<evidence type="ECO:0000259" key="1">
    <source>
        <dbReference type="Pfam" id="PF20178"/>
    </source>
</evidence>
<keyword evidence="3" id="KW-1185">Reference proteome</keyword>
<dbReference type="GO" id="GO:0008237">
    <property type="term" value="F:metallopeptidase activity"/>
    <property type="evidence" value="ECO:0007669"/>
    <property type="project" value="InterPro"/>
</dbReference>
<dbReference type="EMBL" id="CP014135">
    <property type="protein sequence ID" value="AMB84344.1"/>
    <property type="molecule type" value="Genomic_DNA"/>
</dbReference>
<name>A0A0X1SWS5_PSEAA</name>